<dbReference type="AlphaFoldDB" id="A0A5D4K9M8"/>
<dbReference type="EMBL" id="VTEI01000003">
    <property type="protein sequence ID" value="TYS17546.1"/>
    <property type="molecule type" value="Genomic_DNA"/>
</dbReference>
<accession>A0A5D4K9M8</accession>
<keyword evidence="1" id="KW-1133">Transmembrane helix</keyword>
<keyword evidence="1" id="KW-0812">Transmembrane</keyword>
<dbReference type="Proteomes" id="UP000322267">
    <property type="component" value="Unassembled WGS sequence"/>
</dbReference>
<gene>
    <name evidence="3" type="ORF">FZC78_06640</name>
    <name evidence="2" type="ORF">FZC79_21745</name>
</gene>
<feature type="transmembrane region" description="Helical" evidence="1">
    <location>
        <begin position="32"/>
        <end position="52"/>
    </location>
</feature>
<sequence>MSNLKLLIIIGAGIFGGLTIMTFLQLKPDYRMEALGFIAATAGLYAVLLWLFQKGLKKAFTSAVFILALLAITAVMFHHVLFPAPH</sequence>
<dbReference type="OrthoDB" id="2934723at2"/>
<reference evidence="4 5" key="1">
    <citation type="submission" date="2019-08" db="EMBL/GenBank/DDBJ databases">
        <title>Bacillus genomes from the desert of Cuatro Cienegas, Coahuila.</title>
        <authorList>
            <person name="Olmedo-Alvarez G."/>
        </authorList>
    </citation>
    <scope>NUCLEOTIDE SEQUENCE [LARGE SCALE GENOMIC DNA]</scope>
    <source>
        <strain evidence="3 4">CH34_1T</strain>
        <strain evidence="2 5">CH40_1T</strain>
    </source>
</reference>
<evidence type="ECO:0000256" key="1">
    <source>
        <dbReference type="SAM" id="Phobius"/>
    </source>
</evidence>
<organism evidence="2 5">
    <name type="scientific">Rossellomorea vietnamensis</name>
    <dbReference type="NCBI Taxonomy" id="218284"/>
    <lineage>
        <taxon>Bacteria</taxon>
        <taxon>Bacillati</taxon>
        <taxon>Bacillota</taxon>
        <taxon>Bacilli</taxon>
        <taxon>Bacillales</taxon>
        <taxon>Bacillaceae</taxon>
        <taxon>Rossellomorea</taxon>
    </lineage>
</organism>
<feature type="transmembrane region" description="Helical" evidence="1">
    <location>
        <begin position="59"/>
        <end position="81"/>
    </location>
</feature>
<comment type="caution">
    <text evidence="2">The sequence shown here is derived from an EMBL/GenBank/DDBJ whole genome shotgun (WGS) entry which is preliminary data.</text>
</comment>
<evidence type="ECO:0000313" key="2">
    <source>
        <dbReference type="EMBL" id="TYR72763.1"/>
    </source>
</evidence>
<feature type="transmembrane region" description="Helical" evidence="1">
    <location>
        <begin position="7"/>
        <end position="26"/>
    </location>
</feature>
<dbReference type="Proteomes" id="UP000323317">
    <property type="component" value="Unassembled WGS sequence"/>
</dbReference>
<evidence type="ECO:0000313" key="5">
    <source>
        <dbReference type="Proteomes" id="UP000323317"/>
    </source>
</evidence>
<keyword evidence="1" id="KW-0472">Membrane</keyword>
<protein>
    <submittedName>
        <fullName evidence="2">Uncharacterized protein</fullName>
    </submittedName>
</protein>
<dbReference type="RefSeq" id="WP_148938884.1">
    <property type="nucleotide sequence ID" value="NZ_JBNIKK010000016.1"/>
</dbReference>
<dbReference type="EMBL" id="VTEH01000027">
    <property type="protein sequence ID" value="TYR72763.1"/>
    <property type="molecule type" value="Genomic_DNA"/>
</dbReference>
<proteinExistence type="predicted"/>
<evidence type="ECO:0000313" key="4">
    <source>
        <dbReference type="Proteomes" id="UP000322267"/>
    </source>
</evidence>
<name>A0A5D4K9M8_9BACI</name>
<evidence type="ECO:0000313" key="3">
    <source>
        <dbReference type="EMBL" id="TYS17546.1"/>
    </source>
</evidence>